<dbReference type="InterPro" id="IPR023827">
    <property type="entry name" value="Peptidase_S8_Asp-AS"/>
</dbReference>
<dbReference type="PROSITE" id="PS00138">
    <property type="entry name" value="SUBTILASE_SER"/>
    <property type="match status" value="1"/>
</dbReference>
<dbReference type="SUPFAM" id="SSF52025">
    <property type="entry name" value="PA domain"/>
    <property type="match status" value="1"/>
</dbReference>
<sequence>MLRSKTHIKSAEYSVVSHSVPLFIMKLQQLFLLSALIMANAIQGESFLKRSIAEAHHDASSDNRSILPNTFIVEFHESTEGLTPELEHAKFRTTLDAMGISFKERTSFTDFMSALSIHVDPKDVGILSSLPNVKAVWPVVNHKRRVALSKNHNSGKQKGNNKHKKQLKALPSNLISSPHLLTGVDKVHKILKNTGAGIRVGIIDTGIDYTHPALGGCFKGKHCRVQYGYDFVGDSYDDSPETLAPDSDPKDCHGHGTHVAGIIGANDKSFVGVAPEVIFGAYKVFGCDSNYPEDMLIKAIEMAVKDKMNVINLSLGTSSPFSDDPLTRALNKAVDKGVVVAVAVGNSGSGGLWTSGSPSTAKNVISIGSVDNSKYPGQVFKVSGLNKTDVNRFVAGWDGAKPVKLRNVPFAVTDSNPCEPFTGKDFRGKLVLLNPYFHNFCSHGQQALYAQQAGAVGALAYYTNYYIPSSYFPGLKIPLMGIHDSYAEALNTYVQAGKNLTISFDSTPKLYELPNGGKLSDFTSWGPDFHLNFKPDLVAPGGNIYSTHPVSLGSYVHMDGTSMASPYVAGSAALYLKAKGKVPASSVLSAFQNTAKPLFEGTNKTLATVIKQGAGLLNVYDALTTKLTITPSKLGLNDTVHLKPVQTLKVKNTDRKAITFRISHDPAFTVNGYDNKQKLLTRSGTTFLKTSAKVKLSKSKVTIQPGRTVTITARFTPPKVSKDDFHLYSGFIRFTPVGSKTQTLRVPYLGASGDFNARYVIKSPSGNEPFMFSEGTREEQSVYTFKDKDQPIIYLFQNHPTALVIGTLLKSGKEVGTFVEAHNIPREIGFDYSFVRFDGTVIKSVRGSKKEVSVPDGSGYRIRLQLLRPLGNPKSKKDYDVWTSEKFQIKRK</sequence>
<name>A0ABR2VT45_9FUNG</name>
<protein>
    <submittedName>
        <fullName evidence="10">Uncharacterized protein</fullName>
    </submittedName>
</protein>
<evidence type="ECO:0000256" key="2">
    <source>
        <dbReference type="ARBA" id="ARBA00022670"/>
    </source>
</evidence>
<evidence type="ECO:0000256" key="7">
    <source>
        <dbReference type="RuleBase" id="RU003355"/>
    </source>
</evidence>
<reference evidence="10 11" key="1">
    <citation type="submission" date="2023-04" db="EMBL/GenBank/DDBJ databases">
        <title>Genome of Basidiobolus ranarum AG-B5.</title>
        <authorList>
            <person name="Stajich J.E."/>
            <person name="Carter-House D."/>
            <person name="Gryganskyi A."/>
        </authorList>
    </citation>
    <scope>NUCLEOTIDE SEQUENCE [LARGE SCALE GENOMIC DNA]</scope>
    <source>
        <strain evidence="10 11">AG-B5</strain>
    </source>
</reference>
<organism evidence="10 11">
    <name type="scientific">Basidiobolus ranarum</name>
    <dbReference type="NCBI Taxonomy" id="34480"/>
    <lineage>
        <taxon>Eukaryota</taxon>
        <taxon>Fungi</taxon>
        <taxon>Fungi incertae sedis</taxon>
        <taxon>Zoopagomycota</taxon>
        <taxon>Entomophthoromycotina</taxon>
        <taxon>Basidiobolomycetes</taxon>
        <taxon>Basidiobolales</taxon>
        <taxon>Basidiobolaceae</taxon>
        <taxon>Basidiobolus</taxon>
    </lineage>
</organism>
<dbReference type="Proteomes" id="UP001479436">
    <property type="component" value="Unassembled WGS sequence"/>
</dbReference>
<dbReference type="PANTHER" id="PTHR43806:SF66">
    <property type="entry name" value="SERIN ENDOPEPTIDASE"/>
    <property type="match status" value="1"/>
</dbReference>
<evidence type="ECO:0000256" key="3">
    <source>
        <dbReference type="ARBA" id="ARBA00022729"/>
    </source>
</evidence>
<dbReference type="Pfam" id="PF06280">
    <property type="entry name" value="fn3_5"/>
    <property type="match status" value="1"/>
</dbReference>
<feature type="domain" description="C5a peptidase/Subtilisin-like protease SBT2-like Fn3-like" evidence="9">
    <location>
        <begin position="636"/>
        <end position="749"/>
    </location>
</feature>
<evidence type="ECO:0000313" key="11">
    <source>
        <dbReference type="Proteomes" id="UP001479436"/>
    </source>
</evidence>
<dbReference type="PROSITE" id="PS00137">
    <property type="entry name" value="SUBTILASE_HIS"/>
    <property type="match status" value="1"/>
</dbReference>
<evidence type="ECO:0000256" key="6">
    <source>
        <dbReference type="PROSITE-ProRule" id="PRU01240"/>
    </source>
</evidence>
<evidence type="ECO:0000313" key="10">
    <source>
        <dbReference type="EMBL" id="KAK9700479.1"/>
    </source>
</evidence>
<evidence type="ECO:0000259" key="8">
    <source>
        <dbReference type="Pfam" id="PF00082"/>
    </source>
</evidence>
<comment type="similarity">
    <text evidence="1 6 7">Belongs to the peptidase S8 family.</text>
</comment>
<dbReference type="PANTHER" id="PTHR43806">
    <property type="entry name" value="PEPTIDASE S8"/>
    <property type="match status" value="1"/>
</dbReference>
<feature type="active site" description="Charge relay system" evidence="6">
    <location>
        <position position="204"/>
    </location>
</feature>
<dbReference type="EMBL" id="JASJQH010007899">
    <property type="protein sequence ID" value="KAK9700479.1"/>
    <property type="molecule type" value="Genomic_DNA"/>
</dbReference>
<dbReference type="InterPro" id="IPR010435">
    <property type="entry name" value="C5a/SBT2-like_Fn3"/>
</dbReference>
<dbReference type="InterPro" id="IPR000209">
    <property type="entry name" value="Peptidase_S8/S53_dom"/>
</dbReference>
<keyword evidence="5 6" id="KW-0720">Serine protease</keyword>
<dbReference type="PRINTS" id="PR00723">
    <property type="entry name" value="SUBTILISIN"/>
</dbReference>
<dbReference type="SUPFAM" id="SSF52743">
    <property type="entry name" value="Subtilisin-like"/>
    <property type="match status" value="1"/>
</dbReference>
<keyword evidence="2 6" id="KW-0645">Protease</keyword>
<keyword evidence="11" id="KW-1185">Reference proteome</keyword>
<gene>
    <name evidence="10" type="ORF">K7432_012168</name>
</gene>
<dbReference type="Gene3D" id="3.50.30.30">
    <property type="match status" value="1"/>
</dbReference>
<comment type="caution">
    <text evidence="10">The sequence shown here is derived from an EMBL/GenBank/DDBJ whole genome shotgun (WGS) entry which is preliminary data.</text>
</comment>
<feature type="active site" description="Charge relay system" evidence="6">
    <location>
        <position position="562"/>
    </location>
</feature>
<dbReference type="InterPro" id="IPR022398">
    <property type="entry name" value="Peptidase_S8_His-AS"/>
</dbReference>
<dbReference type="InterPro" id="IPR046450">
    <property type="entry name" value="PA_dom_sf"/>
</dbReference>
<evidence type="ECO:0000256" key="4">
    <source>
        <dbReference type="ARBA" id="ARBA00022801"/>
    </source>
</evidence>
<dbReference type="CDD" id="cd07489">
    <property type="entry name" value="Peptidases_S8_5"/>
    <property type="match status" value="1"/>
</dbReference>
<feature type="active site" description="Charge relay system" evidence="6">
    <location>
        <position position="255"/>
    </location>
</feature>
<evidence type="ECO:0000256" key="1">
    <source>
        <dbReference type="ARBA" id="ARBA00011073"/>
    </source>
</evidence>
<keyword evidence="4 6" id="KW-0378">Hydrolase</keyword>
<dbReference type="Pfam" id="PF00082">
    <property type="entry name" value="Peptidase_S8"/>
    <property type="match status" value="1"/>
</dbReference>
<dbReference type="InterPro" id="IPR050131">
    <property type="entry name" value="Peptidase_S8_subtilisin-like"/>
</dbReference>
<proteinExistence type="inferred from homology"/>
<dbReference type="InterPro" id="IPR034187">
    <property type="entry name" value="Peptidases_S8_5"/>
</dbReference>
<accession>A0ABR2VT45</accession>
<dbReference type="Gene3D" id="2.60.40.1710">
    <property type="entry name" value="Subtilisin-like superfamily"/>
    <property type="match status" value="1"/>
</dbReference>
<evidence type="ECO:0000256" key="5">
    <source>
        <dbReference type="ARBA" id="ARBA00022825"/>
    </source>
</evidence>
<dbReference type="Gene3D" id="3.40.50.200">
    <property type="entry name" value="Peptidase S8/S53 domain"/>
    <property type="match status" value="1"/>
</dbReference>
<dbReference type="InterPro" id="IPR015500">
    <property type="entry name" value="Peptidase_S8_subtilisin-rel"/>
</dbReference>
<dbReference type="InterPro" id="IPR036852">
    <property type="entry name" value="Peptidase_S8/S53_dom_sf"/>
</dbReference>
<feature type="domain" description="Peptidase S8/S53" evidence="8">
    <location>
        <begin position="195"/>
        <end position="599"/>
    </location>
</feature>
<keyword evidence="3" id="KW-0732">Signal</keyword>
<evidence type="ECO:0000259" key="9">
    <source>
        <dbReference type="Pfam" id="PF06280"/>
    </source>
</evidence>
<dbReference type="PROSITE" id="PS51892">
    <property type="entry name" value="SUBTILASE"/>
    <property type="match status" value="1"/>
</dbReference>
<dbReference type="InterPro" id="IPR023828">
    <property type="entry name" value="Peptidase_S8_Ser-AS"/>
</dbReference>
<dbReference type="PROSITE" id="PS00136">
    <property type="entry name" value="SUBTILASE_ASP"/>
    <property type="match status" value="1"/>
</dbReference>